<evidence type="ECO:0000259" key="1">
    <source>
        <dbReference type="Pfam" id="PF06527"/>
    </source>
</evidence>
<dbReference type="EMBL" id="JBEAAL010000030">
    <property type="protein sequence ID" value="MEQ1408731.1"/>
    <property type="molecule type" value="Genomic_DNA"/>
</dbReference>
<evidence type="ECO:0000313" key="3">
    <source>
        <dbReference type="Proteomes" id="UP001496627"/>
    </source>
</evidence>
<feature type="domain" description="TniQ" evidence="1">
    <location>
        <begin position="16"/>
        <end position="96"/>
    </location>
</feature>
<proteinExistence type="predicted"/>
<dbReference type="InterPro" id="IPR009492">
    <property type="entry name" value="TniQ"/>
</dbReference>
<sequence>MRKPPSHDLQAPQQLPVTLAPCTDELLSSWVARHAVFYGVPPLAMLRHCLPETPSLRATDLSLNDNQILRLAHILCVDEATIRRTTFTDIARSSRCLIATDAIQSCSTCCPAKTEPRAILRSQLLGWRITCALCGDLLQSPSGVSCASTFGHYSATALIGERLLHDEASRKARTWVSPARIAQLLLMRRVKNPTFGNYEPWRYRVLGALIPDLDDVVDRQSLPMSSCPILPLHLRPALLAAIAMVERSGPEMLEMLCGQMRGENKVRFSSAINEIMRGTSRSTASSQLQLI</sequence>
<dbReference type="Proteomes" id="UP001496627">
    <property type="component" value="Unassembled WGS sequence"/>
</dbReference>
<evidence type="ECO:0000313" key="2">
    <source>
        <dbReference type="EMBL" id="MEQ1408731.1"/>
    </source>
</evidence>
<dbReference type="RefSeq" id="WP_210057156.1">
    <property type="nucleotide sequence ID" value="NZ_JBEAAL010000030.1"/>
</dbReference>
<keyword evidence="3" id="KW-1185">Reference proteome</keyword>
<dbReference type="Pfam" id="PF06527">
    <property type="entry name" value="TniQ"/>
    <property type="match status" value="1"/>
</dbReference>
<comment type="caution">
    <text evidence="2">The sequence shown here is derived from an EMBL/GenBank/DDBJ whole genome shotgun (WGS) entry which is preliminary data.</text>
</comment>
<gene>
    <name evidence="2" type="ORF">ABK249_27740</name>
</gene>
<reference evidence="2 3" key="1">
    <citation type="submission" date="2024-05" db="EMBL/GenBank/DDBJ databases">
        <title>Neorhizobium sp. Rsf11, a plant growth promoting and heavy metal resistant PAH-degrader.</title>
        <authorList>
            <person name="Golubev S.N."/>
            <person name="Muratova A.Y."/>
            <person name="Markelova M.I."/>
        </authorList>
    </citation>
    <scope>NUCLEOTIDE SEQUENCE [LARGE SCALE GENOMIC DNA]</scope>
    <source>
        <strain evidence="2 3">Rsf11</strain>
    </source>
</reference>
<accession>A0ABV0MAC3</accession>
<protein>
    <submittedName>
        <fullName evidence="2">TniQ family protein</fullName>
    </submittedName>
</protein>
<name>A0ABV0MAC3_9HYPH</name>
<organism evidence="2 3">
    <name type="scientific">Neorhizobium phenanthreniclasticum</name>
    <dbReference type="NCBI Taxonomy" id="3157917"/>
    <lineage>
        <taxon>Bacteria</taxon>
        <taxon>Pseudomonadati</taxon>
        <taxon>Pseudomonadota</taxon>
        <taxon>Alphaproteobacteria</taxon>
        <taxon>Hyphomicrobiales</taxon>
        <taxon>Rhizobiaceae</taxon>
        <taxon>Rhizobium/Agrobacterium group</taxon>
        <taxon>Neorhizobium</taxon>
    </lineage>
</organism>